<evidence type="ECO:0000313" key="3">
    <source>
        <dbReference type="Proteomes" id="UP000322634"/>
    </source>
</evidence>
<dbReference type="EMBL" id="VSFF01000006">
    <property type="protein sequence ID" value="TYC14523.1"/>
    <property type="molecule type" value="Genomic_DNA"/>
</dbReference>
<organism evidence="2 3">
    <name type="scientific">Actinomadura syzygii</name>
    <dbReference type="NCBI Taxonomy" id="1427538"/>
    <lineage>
        <taxon>Bacteria</taxon>
        <taxon>Bacillati</taxon>
        <taxon>Actinomycetota</taxon>
        <taxon>Actinomycetes</taxon>
        <taxon>Streptosporangiales</taxon>
        <taxon>Thermomonosporaceae</taxon>
        <taxon>Actinomadura</taxon>
    </lineage>
</organism>
<dbReference type="Proteomes" id="UP000322634">
    <property type="component" value="Unassembled WGS sequence"/>
</dbReference>
<gene>
    <name evidence="2" type="ORF">FXF65_16890</name>
</gene>
<evidence type="ECO:0000313" key="2">
    <source>
        <dbReference type="EMBL" id="TYC14523.1"/>
    </source>
</evidence>
<reference evidence="2 3" key="1">
    <citation type="submission" date="2019-08" db="EMBL/GenBank/DDBJ databases">
        <title>Actinomadura sp. nov. CYP1-5 isolated from mountain soil.</title>
        <authorList>
            <person name="Songsumanus A."/>
            <person name="Kuncharoen N."/>
            <person name="Kudo T."/>
            <person name="Yuki M."/>
            <person name="Igarashi Y."/>
            <person name="Tanasupawat S."/>
        </authorList>
    </citation>
    <scope>NUCLEOTIDE SEQUENCE [LARGE SCALE GENOMIC DNA]</scope>
    <source>
        <strain evidence="2 3">GKU157</strain>
    </source>
</reference>
<evidence type="ECO:0000259" key="1">
    <source>
        <dbReference type="Pfam" id="PF04149"/>
    </source>
</evidence>
<feature type="domain" description="DUF397" evidence="1">
    <location>
        <begin position="4"/>
        <end position="56"/>
    </location>
</feature>
<protein>
    <submittedName>
        <fullName evidence="2">DUF397 domain-containing protein</fullName>
    </submittedName>
</protein>
<dbReference type="AlphaFoldDB" id="A0A5D0UA60"/>
<dbReference type="RefSeq" id="WP_148350913.1">
    <property type="nucleotide sequence ID" value="NZ_JBHSBF010000036.1"/>
</dbReference>
<name>A0A5D0UA60_9ACTN</name>
<dbReference type="OrthoDB" id="3483472at2"/>
<comment type="caution">
    <text evidence="2">The sequence shown here is derived from an EMBL/GenBank/DDBJ whole genome shotgun (WGS) entry which is preliminary data.</text>
</comment>
<dbReference type="InterPro" id="IPR007278">
    <property type="entry name" value="DUF397"/>
</dbReference>
<accession>A0A5D0UA60</accession>
<dbReference type="Pfam" id="PF04149">
    <property type="entry name" value="DUF397"/>
    <property type="match status" value="1"/>
</dbReference>
<keyword evidence="3" id="KW-1185">Reference proteome</keyword>
<sequence length="63" mass="6638">MTIKWRKSSRSNTGNGACVELASLPGRVGIRDSKAPTAPALALTPDSFRALLHNAKAGHLDLP</sequence>
<proteinExistence type="predicted"/>